<keyword evidence="3 8" id="KW-0812">Transmembrane</keyword>
<dbReference type="PANTHER" id="PTHR24221">
    <property type="entry name" value="ATP-BINDING CASSETTE SUB-FAMILY B"/>
    <property type="match status" value="1"/>
</dbReference>
<comment type="similarity">
    <text evidence="2">Belongs to the ABC transporter superfamily.</text>
</comment>
<keyword evidence="5 11" id="KW-0067">ATP-binding</keyword>
<dbReference type="InterPro" id="IPR027417">
    <property type="entry name" value="P-loop_NTPase"/>
</dbReference>
<dbReference type="SMART" id="SM00382">
    <property type="entry name" value="AAA"/>
    <property type="match status" value="1"/>
</dbReference>
<dbReference type="PANTHER" id="PTHR24221:SF261">
    <property type="entry name" value="GLUTATHIONE_L-CYSTEINE TRANSPORT SYSTEM ATP-BINDING_PERMEASE PROTEIN CYDD"/>
    <property type="match status" value="1"/>
</dbReference>
<dbReference type="Pfam" id="PF00005">
    <property type="entry name" value="ABC_tran"/>
    <property type="match status" value="1"/>
</dbReference>
<dbReference type="InterPro" id="IPR003439">
    <property type="entry name" value="ABC_transporter-like_ATP-bd"/>
</dbReference>
<feature type="transmembrane region" description="Helical" evidence="8">
    <location>
        <begin position="241"/>
        <end position="268"/>
    </location>
</feature>
<dbReference type="Proteomes" id="UP001230207">
    <property type="component" value="Unassembled WGS sequence"/>
</dbReference>
<feature type="transmembrane region" description="Helical" evidence="8">
    <location>
        <begin position="25"/>
        <end position="46"/>
    </location>
</feature>
<evidence type="ECO:0000313" key="11">
    <source>
        <dbReference type="EMBL" id="MDQ0322728.1"/>
    </source>
</evidence>
<evidence type="ECO:0000313" key="12">
    <source>
        <dbReference type="Proteomes" id="UP001230207"/>
    </source>
</evidence>
<feature type="domain" description="ABC transmembrane type-1" evidence="10">
    <location>
        <begin position="25"/>
        <end position="312"/>
    </location>
</feature>
<dbReference type="InterPro" id="IPR014216">
    <property type="entry name" value="ABC_transptr_CydD"/>
</dbReference>
<evidence type="ECO:0000256" key="1">
    <source>
        <dbReference type="ARBA" id="ARBA00004651"/>
    </source>
</evidence>
<evidence type="ECO:0000256" key="5">
    <source>
        <dbReference type="ARBA" id="ARBA00022840"/>
    </source>
</evidence>
<dbReference type="PROSITE" id="PS50893">
    <property type="entry name" value="ABC_TRANSPORTER_2"/>
    <property type="match status" value="1"/>
</dbReference>
<evidence type="ECO:0000259" key="9">
    <source>
        <dbReference type="PROSITE" id="PS50893"/>
    </source>
</evidence>
<dbReference type="Gene3D" id="1.20.1560.10">
    <property type="entry name" value="ABC transporter type 1, transmembrane domain"/>
    <property type="match status" value="1"/>
</dbReference>
<keyword evidence="7 8" id="KW-0472">Membrane</keyword>
<dbReference type="InterPro" id="IPR011527">
    <property type="entry name" value="ABC1_TM_dom"/>
</dbReference>
<feature type="transmembrane region" description="Helical" evidence="8">
    <location>
        <begin position="66"/>
        <end position="87"/>
    </location>
</feature>
<name>A0ABU0BWT9_9HYPH</name>
<keyword evidence="4" id="KW-0547">Nucleotide-binding</keyword>
<evidence type="ECO:0000256" key="6">
    <source>
        <dbReference type="ARBA" id="ARBA00022989"/>
    </source>
</evidence>
<dbReference type="Gene3D" id="3.40.50.300">
    <property type="entry name" value="P-loop containing nucleotide triphosphate hydrolases"/>
    <property type="match status" value="1"/>
</dbReference>
<dbReference type="CDD" id="cd03228">
    <property type="entry name" value="ABCC_MRP_Like"/>
    <property type="match status" value="1"/>
</dbReference>
<dbReference type="SUPFAM" id="SSF90123">
    <property type="entry name" value="ABC transporter transmembrane region"/>
    <property type="match status" value="1"/>
</dbReference>
<dbReference type="PROSITE" id="PS50929">
    <property type="entry name" value="ABC_TM1F"/>
    <property type="match status" value="1"/>
</dbReference>
<proteinExistence type="inferred from homology"/>
<dbReference type="InterPro" id="IPR003593">
    <property type="entry name" value="AAA+_ATPase"/>
</dbReference>
<dbReference type="SUPFAM" id="SSF52540">
    <property type="entry name" value="P-loop containing nucleoside triphosphate hydrolases"/>
    <property type="match status" value="1"/>
</dbReference>
<evidence type="ECO:0000256" key="8">
    <source>
        <dbReference type="SAM" id="Phobius"/>
    </source>
</evidence>
<reference evidence="11 12" key="1">
    <citation type="submission" date="2023-07" db="EMBL/GenBank/DDBJ databases">
        <title>Genomic Encyclopedia of Type Strains, Phase IV (KMG-IV): sequencing the most valuable type-strain genomes for metagenomic binning, comparative biology and taxonomic classification.</title>
        <authorList>
            <person name="Goeker M."/>
        </authorList>
    </citation>
    <scope>NUCLEOTIDE SEQUENCE [LARGE SCALE GENOMIC DNA]</scope>
    <source>
        <strain evidence="11 12">DSM 1112</strain>
    </source>
</reference>
<dbReference type="EMBL" id="JAUSVF010000002">
    <property type="protein sequence ID" value="MDQ0322728.1"/>
    <property type="molecule type" value="Genomic_DNA"/>
</dbReference>
<dbReference type="InterPro" id="IPR017871">
    <property type="entry name" value="ABC_transporter-like_CS"/>
</dbReference>
<dbReference type="InterPro" id="IPR039421">
    <property type="entry name" value="Type_1_exporter"/>
</dbReference>
<evidence type="ECO:0000256" key="4">
    <source>
        <dbReference type="ARBA" id="ARBA00022741"/>
    </source>
</evidence>
<dbReference type="InterPro" id="IPR036640">
    <property type="entry name" value="ABC1_TM_sf"/>
</dbReference>
<evidence type="ECO:0000256" key="2">
    <source>
        <dbReference type="ARBA" id="ARBA00005417"/>
    </source>
</evidence>
<dbReference type="PROSITE" id="PS00211">
    <property type="entry name" value="ABC_TRANSPORTER_1"/>
    <property type="match status" value="1"/>
</dbReference>
<accession>A0ABU0BWT9</accession>
<evidence type="ECO:0000256" key="7">
    <source>
        <dbReference type="ARBA" id="ARBA00023136"/>
    </source>
</evidence>
<comment type="caution">
    <text evidence="11">The sequence shown here is derived from an EMBL/GenBank/DDBJ whole genome shotgun (WGS) entry which is preliminary data.</text>
</comment>
<feature type="domain" description="ABC transporter" evidence="9">
    <location>
        <begin position="349"/>
        <end position="560"/>
    </location>
</feature>
<keyword evidence="12" id="KW-1185">Reference proteome</keyword>
<dbReference type="NCBIfam" id="TIGR02857">
    <property type="entry name" value="CydD"/>
    <property type="match status" value="1"/>
</dbReference>
<dbReference type="Pfam" id="PF00664">
    <property type="entry name" value="ABC_membrane"/>
    <property type="match status" value="1"/>
</dbReference>
<feature type="transmembrane region" description="Helical" evidence="8">
    <location>
        <begin position="162"/>
        <end position="181"/>
    </location>
</feature>
<protein>
    <submittedName>
        <fullName evidence="11">ATP-binding cassette subfamily C protein CydD</fullName>
    </submittedName>
</protein>
<organism evidence="11 12">
    <name type="scientific">Pararhizobium capsulatum DSM 1112</name>
    <dbReference type="NCBI Taxonomy" id="1121113"/>
    <lineage>
        <taxon>Bacteria</taxon>
        <taxon>Pseudomonadati</taxon>
        <taxon>Pseudomonadota</taxon>
        <taxon>Alphaproteobacteria</taxon>
        <taxon>Hyphomicrobiales</taxon>
        <taxon>Rhizobiaceae</taxon>
        <taxon>Rhizobium/Agrobacterium group</taxon>
        <taxon>Pararhizobium</taxon>
    </lineage>
</organism>
<evidence type="ECO:0000256" key="3">
    <source>
        <dbReference type="ARBA" id="ARBA00022692"/>
    </source>
</evidence>
<dbReference type="GO" id="GO:0005524">
    <property type="term" value="F:ATP binding"/>
    <property type="evidence" value="ECO:0007669"/>
    <property type="project" value="UniProtKB-KW"/>
</dbReference>
<dbReference type="CDD" id="cd18584">
    <property type="entry name" value="ABC_6TM_AarD_CydD"/>
    <property type="match status" value="1"/>
</dbReference>
<evidence type="ECO:0000259" key="10">
    <source>
        <dbReference type="PROSITE" id="PS50929"/>
    </source>
</evidence>
<gene>
    <name evidence="11" type="ORF">QO002_004934</name>
</gene>
<dbReference type="RefSeq" id="WP_307234625.1">
    <property type="nucleotide sequence ID" value="NZ_JAUSVF010000002.1"/>
</dbReference>
<feature type="transmembrane region" description="Helical" evidence="8">
    <location>
        <begin position="138"/>
        <end position="156"/>
    </location>
</feature>
<sequence>MSAELPGQGIDQQLGSKEKGDHRGVLASIVAVVAAVLWAPQAWLIASTVGELATQGKAENLLPVSLAVAALGTLRAVLDAAATRLSFKAARPELSRHRAAATAGLSERSPSEKASGECASILGEQADMLLPYLARYNIARLKAVAIPTVFLAVVAFQSWVAALILLISAPLIPLFMALIGWRAQAASEKQLAATGSLNGFLLDRLRGLSTIRSLKAVDMTAERLRRDADSLRHRTMAVLRIAFLSSAVLELFAALGVALIAVYVGFALLGTINAATWGDALDLSTGLFILLLAPAFFEPLRELSAVWHDKAAGVAARMSLESLAKPAGTAQRMPDPAVLPAKADGRHAVVIKDVVYAYSADCPIILDALNIAVRHGEKLALVGASGSGKSTVLGLIAGFLTPQSGQVLVDGKPHCRQTPATIGWIGQATHVFAGTIRSNIAMGRDLPRGAIDEAIRVAGLERVAAAHGHSILGEAGVGLSGGEIVRLGIARAAADENCSIILADEPTAHLDSLTAAEVIAGLQRLARNRTLIVATHDPVLASQMDRSVVIGGTVLREAAE</sequence>
<comment type="subcellular location">
    <subcellularLocation>
        <location evidence="1">Cell membrane</location>
        <topology evidence="1">Multi-pass membrane protein</topology>
    </subcellularLocation>
</comment>
<keyword evidence="6 8" id="KW-1133">Transmembrane helix</keyword>